<reference evidence="15 16" key="1">
    <citation type="submission" date="2019-01" db="EMBL/GenBank/DDBJ databases">
        <authorList>
            <person name="Chen W.-M."/>
        </authorList>
    </citation>
    <scope>NUCLEOTIDE SEQUENCE [LARGE SCALE GENOMIC DNA]</scope>
    <source>
        <strain evidence="15 16">KYPC3</strain>
    </source>
</reference>
<dbReference type="HAMAP" id="MF_00154">
    <property type="entry name" value="CyoE_CtaB"/>
    <property type="match status" value="1"/>
</dbReference>
<feature type="transmembrane region" description="Helical" evidence="14">
    <location>
        <begin position="27"/>
        <end position="46"/>
    </location>
</feature>
<keyword evidence="8 14" id="KW-0350">Heme biosynthesis</keyword>
<evidence type="ECO:0000313" key="16">
    <source>
        <dbReference type="Proteomes" id="UP000283077"/>
    </source>
</evidence>
<feature type="transmembrane region" description="Helical" evidence="14">
    <location>
        <begin position="217"/>
        <end position="238"/>
    </location>
</feature>
<organism evidence="15 16">
    <name type="scientific">Rheinheimera riviphila</name>
    <dbReference type="NCBI Taxonomy" id="1834037"/>
    <lineage>
        <taxon>Bacteria</taxon>
        <taxon>Pseudomonadati</taxon>
        <taxon>Pseudomonadota</taxon>
        <taxon>Gammaproteobacteria</taxon>
        <taxon>Chromatiales</taxon>
        <taxon>Chromatiaceae</taxon>
        <taxon>Rheinheimera</taxon>
    </lineage>
</organism>
<keyword evidence="4 14" id="KW-1003">Cell membrane</keyword>
<comment type="pathway">
    <text evidence="2 14">Porphyrin-containing compound metabolism; heme O biosynthesis; heme O from protoheme: step 1/1.</text>
</comment>
<feature type="transmembrane region" description="Helical" evidence="14">
    <location>
        <begin position="123"/>
        <end position="141"/>
    </location>
</feature>
<evidence type="ECO:0000256" key="1">
    <source>
        <dbReference type="ARBA" id="ARBA00004651"/>
    </source>
</evidence>
<comment type="similarity">
    <text evidence="14">Belongs to the UbiA prenyltransferase family. Protoheme IX farnesyltransferase subfamily.</text>
</comment>
<dbReference type="NCBIfam" id="TIGR01473">
    <property type="entry name" value="cyoE_ctaB"/>
    <property type="match status" value="1"/>
</dbReference>
<keyword evidence="9 14" id="KW-0472">Membrane</keyword>
<keyword evidence="16" id="KW-1185">Reference proteome</keyword>
<feature type="transmembrane region" description="Helical" evidence="14">
    <location>
        <begin position="276"/>
        <end position="297"/>
    </location>
</feature>
<dbReference type="GO" id="GO:0008495">
    <property type="term" value="F:protoheme IX farnesyltransferase activity"/>
    <property type="evidence" value="ECO:0007669"/>
    <property type="project" value="UniProtKB-UniRule"/>
</dbReference>
<dbReference type="UniPathway" id="UPA00834">
    <property type="reaction ID" value="UER00712"/>
</dbReference>
<dbReference type="CDD" id="cd13957">
    <property type="entry name" value="PT_UbiA_Cox10"/>
    <property type="match status" value="1"/>
</dbReference>
<accession>A0A437QZN5</accession>
<comment type="function">
    <text evidence="14">Converts heme B (protoheme IX) to heme O by substitution of the vinyl group on carbon 2 of heme B porphyrin ring with a hydroxyethyl farnesyl side group.</text>
</comment>
<dbReference type="FunFam" id="1.10.357.140:FF:000001">
    <property type="entry name" value="Protoheme IX farnesyltransferase"/>
    <property type="match status" value="1"/>
</dbReference>
<dbReference type="AlphaFoldDB" id="A0A437QZN5"/>
<name>A0A437QZN5_9GAMM</name>
<dbReference type="Gene3D" id="1.10.357.140">
    <property type="entry name" value="UbiA prenyltransferase"/>
    <property type="match status" value="1"/>
</dbReference>
<evidence type="ECO:0000256" key="13">
    <source>
        <dbReference type="ARBA" id="ARBA00047690"/>
    </source>
</evidence>
<sequence>MAQTKLAVFSGWSLVWRDYYQLTKPKVVALLLLTAWVGMMLAQPGLPALDVLVVSMIGIGLLSSAAAALNHVLDQRIDAQMARTHHRPVARGRISTERAVVFSLVLAATGFVVLYAAVNPLTAWLTLASMFGYAVVYTMYLKRATPQNIVIGGLAGAMPPLLGWTAMTGQIAAEPLLLVMIIFAWTPPHFWALAIHRRDDYAKVNMPMLPVTHGIEFTKTAIFLYTLILFLVCLMPYLVGMTGAIYLVGTVLLNLWFMGYAWQLKFHAKADTAIKTFRFSIVHLMLLFLLLLVDHYLKWTAF</sequence>
<protein>
    <recommendedName>
        <fullName evidence="11 14">Protoheme IX farnesyltransferase</fullName>
        <ecNumber evidence="3 14">2.5.1.141</ecNumber>
    </recommendedName>
    <alternativeName>
        <fullName evidence="12 14">Heme B farnesyltransferase</fullName>
    </alternativeName>
    <alternativeName>
        <fullName evidence="10 14">Heme O synthase</fullName>
    </alternativeName>
</protein>
<feature type="transmembrane region" description="Helical" evidence="14">
    <location>
        <begin position="175"/>
        <end position="196"/>
    </location>
</feature>
<dbReference type="InterPro" id="IPR006369">
    <property type="entry name" value="Protohaem_IX_farnesylTrfase"/>
</dbReference>
<dbReference type="Pfam" id="PF01040">
    <property type="entry name" value="UbiA"/>
    <property type="match status" value="1"/>
</dbReference>
<dbReference type="PANTHER" id="PTHR43448:SF7">
    <property type="entry name" value="4-HYDROXYBENZOATE SOLANESYLTRANSFERASE"/>
    <property type="match status" value="1"/>
</dbReference>
<comment type="caution">
    <text evidence="15">The sequence shown here is derived from an EMBL/GenBank/DDBJ whole genome shotgun (WGS) entry which is preliminary data.</text>
</comment>
<comment type="miscellaneous">
    <text evidence="14">Carbon 2 of the heme B porphyrin ring is defined according to the Fischer nomenclature.</text>
</comment>
<dbReference type="RefSeq" id="WP_127698640.1">
    <property type="nucleotide sequence ID" value="NZ_SACS01000007.1"/>
</dbReference>
<keyword evidence="5 14" id="KW-0808">Transferase</keyword>
<dbReference type="GO" id="GO:0048034">
    <property type="term" value="P:heme O biosynthetic process"/>
    <property type="evidence" value="ECO:0007669"/>
    <property type="project" value="UniProtKB-UniRule"/>
</dbReference>
<dbReference type="GO" id="GO:0005886">
    <property type="term" value="C:plasma membrane"/>
    <property type="evidence" value="ECO:0007669"/>
    <property type="project" value="UniProtKB-SubCell"/>
</dbReference>
<evidence type="ECO:0000256" key="9">
    <source>
        <dbReference type="ARBA" id="ARBA00023136"/>
    </source>
</evidence>
<feature type="transmembrane region" description="Helical" evidence="14">
    <location>
        <begin position="52"/>
        <end position="73"/>
    </location>
</feature>
<gene>
    <name evidence="14" type="primary">cyoE</name>
    <name evidence="15" type="ORF">EOE67_08320</name>
</gene>
<evidence type="ECO:0000256" key="4">
    <source>
        <dbReference type="ARBA" id="ARBA00022475"/>
    </source>
</evidence>
<evidence type="ECO:0000256" key="2">
    <source>
        <dbReference type="ARBA" id="ARBA00004919"/>
    </source>
</evidence>
<evidence type="ECO:0000256" key="8">
    <source>
        <dbReference type="ARBA" id="ARBA00023133"/>
    </source>
</evidence>
<evidence type="ECO:0000256" key="11">
    <source>
        <dbReference type="ARBA" id="ARBA00040810"/>
    </source>
</evidence>
<feature type="transmembrane region" description="Helical" evidence="14">
    <location>
        <begin position="99"/>
        <end position="117"/>
    </location>
</feature>
<evidence type="ECO:0000256" key="5">
    <source>
        <dbReference type="ARBA" id="ARBA00022679"/>
    </source>
</evidence>
<dbReference type="PROSITE" id="PS00943">
    <property type="entry name" value="UBIA"/>
    <property type="match status" value="1"/>
</dbReference>
<feature type="transmembrane region" description="Helical" evidence="14">
    <location>
        <begin position="244"/>
        <end position="264"/>
    </location>
</feature>
<dbReference type="EC" id="2.5.1.141" evidence="3 14"/>
<keyword evidence="6 14" id="KW-0812">Transmembrane</keyword>
<evidence type="ECO:0000256" key="12">
    <source>
        <dbReference type="ARBA" id="ARBA00042475"/>
    </source>
</evidence>
<dbReference type="Proteomes" id="UP000283077">
    <property type="component" value="Unassembled WGS sequence"/>
</dbReference>
<dbReference type="InterPro" id="IPR030470">
    <property type="entry name" value="UbiA_prenylTrfase_CS"/>
</dbReference>
<dbReference type="OrthoDB" id="9814417at2"/>
<evidence type="ECO:0000313" key="15">
    <source>
        <dbReference type="EMBL" id="RVU39907.1"/>
    </source>
</evidence>
<evidence type="ECO:0000256" key="10">
    <source>
        <dbReference type="ARBA" id="ARBA00030253"/>
    </source>
</evidence>
<dbReference type="NCBIfam" id="NF003349">
    <property type="entry name" value="PRK04375.1-2"/>
    <property type="match status" value="1"/>
</dbReference>
<proteinExistence type="inferred from homology"/>
<dbReference type="InterPro" id="IPR000537">
    <property type="entry name" value="UbiA_prenyltransferase"/>
</dbReference>
<evidence type="ECO:0000256" key="14">
    <source>
        <dbReference type="HAMAP-Rule" id="MF_00154"/>
    </source>
</evidence>
<dbReference type="InterPro" id="IPR044878">
    <property type="entry name" value="UbiA_sf"/>
</dbReference>
<evidence type="ECO:0000256" key="6">
    <source>
        <dbReference type="ARBA" id="ARBA00022692"/>
    </source>
</evidence>
<feature type="transmembrane region" description="Helical" evidence="14">
    <location>
        <begin position="148"/>
        <end position="169"/>
    </location>
</feature>
<dbReference type="PANTHER" id="PTHR43448">
    <property type="entry name" value="PROTOHEME IX FARNESYLTRANSFERASE, MITOCHONDRIAL"/>
    <property type="match status" value="1"/>
</dbReference>
<dbReference type="EMBL" id="SACS01000007">
    <property type="protein sequence ID" value="RVU39907.1"/>
    <property type="molecule type" value="Genomic_DNA"/>
</dbReference>
<keyword evidence="7 14" id="KW-1133">Transmembrane helix</keyword>
<evidence type="ECO:0000256" key="7">
    <source>
        <dbReference type="ARBA" id="ARBA00022989"/>
    </source>
</evidence>
<comment type="catalytic activity">
    <reaction evidence="13 14">
        <text>heme b + (2E,6E)-farnesyl diphosphate + H2O = Fe(II)-heme o + diphosphate</text>
        <dbReference type="Rhea" id="RHEA:28070"/>
        <dbReference type="ChEBI" id="CHEBI:15377"/>
        <dbReference type="ChEBI" id="CHEBI:33019"/>
        <dbReference type="ChEBI" id="CHEBI:60344"/>
        <dbReference type="ChEBI" id="CHEBI:60530"/>
        <dbReference type="ChEBI" id="CHEBI:175763"/>
        <dbReference type="EC" id="2.5.1.141"/>
    </reaction>
</comment>
<evidence type="ECO:0000256" key="3">
    <source>
        <dbReference type="ARBA" id="ARBA00012292"/>
    </source>
</evidence>
<comment type="subcellular location">
    <subcellularLocation>
        <location evidence="1 14">Cell membrane</location>
        <topology evidence="1 14">Multi-pass membrane protein</topology>
    </subcellularLocation>
</comment>